<dbReference type="eggNOG" id="KOG0039">
    <property type="taxonomic scope" value="Eukaryota"/>
</dbReference>
<name>W2RLI0_CYPE1</name>
<keyword evidence="4 9" id="KW-1133">Transmembrane helix</keyword>
<dbReference type="AlphaFoldDB" id="W2RLI0"/>
<dbReference type="GO" id="GO:0000293">
    <property type="term" value="F:ferric-chelate reductase activity"/>
    <property type="evidence" value="ECO:0007669"/>
    <property type="project" value="TreeGrafter"/>
</dbReference>
<reference evidence="11 12" key="1">
    <citation type="submission" date="2013-03" db="EMBL/GenBank/DDBJ databases">
        <title>The Genome Sequence of Phialophora europaea CBS 101466.</title>
        <authorList>
            <consortium name="The Broad Institute Genomics Platform"/>
            <person name="Cuomo C."/>
            <person name="de Hoog S."/>
            <person name="Gorbushina A."/>
            <person name="Walker B."/>
            <person name="Young S.K."/>
            <person name="Zeng Q."/>
            <person name="Gargeya S."/>
            <person name="Fitzgerald M."/>
            <person name="Haas B."/>
            <person name="Abouelleil A."/>
            <person name="Allen A.W."/>
            <person name="Alvarado L."/>
            <person name="Arachchi H.M."/>
            <person name="Berlin A.M."/>
            <person name="Chapman S.B."/>
            <person name="Gainer-Dewar J."/>
            <person name="Goldberg J."/>
            <person name="Griggs A."/>
            <person name="Gujja S."/>
            <person name="Hansen M."/>
            <person name="Howarth C."/>
            <person name="Imamovic A."/>
            <person name="Ireland A."/>
            <person name="Larimer J."/>
            <person name="McCowan C."/>
            <person name="Murphy C."/>
            <person name="Pearson M."/>
            <person name="Poon T.W."/>
            <person name="Priest M."/>
            <person name="Roberts A."/>
            <person name="Saif S."/>
            <person name="Shea T."/>
            <person name="Sisk P."/>
            <person name="Sykes S."/>
            <person name="Wortman J."/>
            <person name="Nusbaum C."/>
            <person name="Birren B."/>
        </authorList>
    </citation>
    <scope>NUCLEOTIDE SEQUENCE [LARGE SCALE GENOMIC DNA]</scope>
    <source>
        <strain evidence="11 12">CBS 101466</strain>
    </source>
</reference>
<evidence type="ECO:0000256" key="9">
    <source>
        <dbReference type="SAM" id="Phobius"/>
    </source>
</evidence>
<feature type="region of interest" description="Disordered" evidence="8">
    <location>
        <begin position="80"/>
        <end position="106"/>
    </location>
</feature>
<dbReference type="InterPro" id="IPR017927">
    <property type="entry name" value="FAD-bd_FR_type"/>
</dbReference>
<keyword evidence="12" id="KW-1185">Reference proteome</keyword>
<evidence type="ECO:0000256" key="4">
    <source>
        <dbReference type="ARBA" id="ARBA00022989"/>
    </source>
</evidence>
<evidence type="ECO:0000256" key="7">
    <source>
        <dbReference type="ARBA" id="ARBA00023180"/>
    </source>
</evidence>
<evidence type="ECO:0000259" key="10">
    <source>
        <dbReference type="PROSITE" id="PS51384"/>
    </source>
</evidence>
<feature type="transmembrane region" description="Helical" evidence="9">
    <location>
        <begin position="53"/>
        <end position="71"/>
    </location>
</feature>
<keyword evidence="2" id="KW-0813">Transport</keyword>
<evidence type="ECO:0000256" key="3">
    <source>
        <dbReference type="ARBA" id="ARBA00022692"/>
    </source>
</evidence>
<dbReference type="InterPro" id="IPR051410">
    <property type="entry name" value="Ferric/Cupric_Reductase"/>
</dbReference>
<proteinExistence type="predicted"/>
<feature type="transmembrane region" description="Helical" evidence="9">
    <location>
        <begin position="240"/>
        <end position="259"/>
    </location>
</feature>
<dbReference type="InterPro" id="IPR013112">
    <property type="entry name" value="FAD-bd_8"/>
</dbReference>
<evidence type="ECO:0000256" key="5">
    <source>
        <dbReference type="ARBA" id="ARBA00023065"/>
    </source>
</evidence>
<dbReference type="OrthoDB" id="17725at2759"/>
<evidence type="ECO:0000313" key="12">
    <source>
        <dbReference type="Proteomes" id="UP000030752"/>
    </source>
</evidence>
<keyword evidence="5" id="KW-0406">Ion transport</keyword>
<dbReference type="EMBL" id="KB822725">
    <property type="protein sequence ID" value="ETN36563.1"/>
    <property type="molecule type" value="Genomic_DNA"/>
</dbReference>
<dbReference type="Pfam" id="PF01794">
    <property type="entry name" value="Ferric_reduct"/>
    <property type="match status" value="1"/>
</dbReference>
<evidence type="ECO:0000256" key="1">
    <source>
        <dbReference type="ARBA" id="ARBA00004141"/>
    </source>
</evidence>
<dbReference type="CDD" id="cd06186">
    <property type="entry name" value="NOX_Duox_like_FAD_NADP"/>
    <property type="match status" value="1"/>
</dbReference>
<dbReference type="PROSITE" id="PS51384">
    <property type="entry name" value="FAD_FR"/>
    <property type="match status" value="1"/>
</dbReference>
<evidence type="ECO:0000256" key="2">
    <source>
        <dbReference type="ARBA" id="ARBA00022448"/>
    </source>
</evidence>
<dbReference type="GO" id="GO:0015677">
    <property type="term" value="P:copper ion import"/>
    <property type="evidence" value="ECO:0007669"/>
    <property type="project" value="TreeGrafter"/>
</dbReference>
<dbReference type="Pfam" id="PF08022">
    <property type="entry name" value="FAD_binding_8"/>
    <property type="match status" value="1"/>
</dbReference>
<dbReference type="VEuPathDB" id="FungiDB:HMPREF1541_08841"/>
<dbReference type="InterPro" id="IPR013130">
    <property type="entry name" value="Fe3_Rdtase_TM_dom"/>
</dbReference>
<feature type="transmembrane region" description="Helical" evidence="9">
    <location>
        <begin position="305"/>
        <end position="322"/>
    </location>
</feature>
<dbReference type="Gene3D" id="3.40.50.80">
    <property type="entry name" value="Nucleotide-binding domain of ferredoxin-NADP reductase (FNR) module"/>
    <property type="match status" value="1"/>
</dbReference>
<evidence type="ECO:0000313" key="11">
    <source>
        <dbReference type="EMBL" id="ETN36563.1"/>
    </source>
</evidence>
<dbReference type="InterPro" id="IPR039261">
    <property type="entry name" value="FNR_nucleotide-bd"/>
</dbReference>
<keyword evidence="6 9" id="KW-0472">Membrane</keyword>
<dbReference type="HOGENOM" id="CLU_010365_5_1_1"/>
<dbReference type="RefSeq" id="XP_008721381.1">
    <property type="nucleotide sequence ID" value="XM_008723159.1"/>
</dbReference>
<dbReference type="SFLD" id="SFLDS00052">
    <property type="entry name" value="Ferric_Reductase_Domain"/>
    <property type="match status" value="1"/>
</dbReference>
<dbReference type="InParanoid" id="W2RLI0"/>
<sequence>MEDSILPSELLRAIRESLKATVFTTDDDRTFDPRSPALRKLVEAVLFSRKFVVTYYAVLAASLLAVGLLRWTKRLLPSRRASQSQSHTPASFESSSSTLRGDASSDDVEDFERRPLLGKYEDTHVRRRTLFLRLVSWANAARIYQPRPIPAVTAPANVLPANGTSAAIGLFIGVNIFYLLFHTALSVPMLFAFADRAGLCFVMNLPVLYLLGAKSNQPVQFLTGWTYEGLNIFHRRLGEWMIALAAMHSFGMLGVWYTLLRPLHFPLSRFITGRVGLLGMFTFVSYLAIYISSIGWIRRLFYERFLVLHIVLQVTALIFLFFHHRNSRPYVLASFGIWALDRIVVRTCLSSQKSIATLEVAADQETVLLYCDIPIRARRWLSKVTIREGWLPSQHVFVTVPGMGYAKHRLQAHPFTIASPAPPVSHTGPWTLQLTIRAQDGFSRELLEYAKFHQHTEVLLDGPYGSTETLDATKKADRVCLVAGGSGIAVTYPLAWSLHVESWADSLLNRRTIYANGQLVKSSITSFRPLNSKHSHIWVRQDAGSDEWLTTFPRYDTIRGQSRMPMTSARNVEADGKVAADLVDAKFETGGVHGHRPDLRSELRAWVEDVSPTLLQTDTPTTKREKLVVVCSGPESLVRDVRNSVASLVHWGWNIDVHVEKFGW</sequence>
<keyword evidence="3 9" id="KW-0812">Transmembrane</keyword>
<dbReference type="GO" id="GO:0006879">
    <property type="term" value="P:intracellular iron ion homeostasis"/>
    <property type="evidence" value="ECO:0007669"/>
    <property type="project" value="TreeGrafter"/>
</dbReference>
<evidence type="ECO:0000256" key="8">
    <source>
        <dbReference type="SAM" id="MobiDB-lite"/>
    </source>
</evidence>
<dbReference type="STRING" id="1220924.W2RLI0"/>
<comment type="subcellular location">
    <subcellularLocation>
        <location evidence="1">Membrane</location>
        <topology evidence="1">Multi-pass membrane protein</topology>
    </subcellularLocation>
</comment>
<keyword evidence="7" id="KW-0325">Glycoprotein</keyword>
<feature type="transmembrane region" description="Helical" evidence="9">
    <location>
        <begin position="166"/>
        <end position="185"/>
    </location>
</feature>
<feature type="compositionally biased region" description="Polar residues" evidence="8">
    <location>
        <begin position="80"/>
        <end position="99"/>
    </location>
</feature>
<dbReference type="GO" id="GO:0006826">
    <property type="term" value="P:iron ion transport"/>
    <property type="evidence" value="ECO:0007669"/>
    <property type="project" value="TreeGrafter"/>
</dbReference>
<evidence type="ECO:0000256" key="6">
    <source>
        <dbReference type="ARBA" id="ARBA00023136"/>
    </source>
</evidence>
<dbReference type="SFLD" id="SFLDG01168">
    <property type="entry name" value="Ferric_reductase_subgroup_(FRE"/>
    <property type="match status" value="1"/>
</dbReference>
<dbReference type="GeneID" id="19976180"/>
<feature type="transmembrane region" description="Helical" evidence="9">
    <location>
        <begin position="271"/>
        <end position="293"/>
    </location>
</feature>
<dbReference type="PANTHER" id="PTHR32361:SF9">
    <property type="entry name" value="FERRIC REDUCTASE TRANSMEMBRANE COMPONENT 3-RELATED"/>
    <property type="match status" value="1"/>
</dbReference>
<feature type="transmembrane region" description="Helical" evidence="9">
    <location>
        <begin position="191"/>
        <end position="211"/>
    </location>
</feature>
<accession>W2RLI0</accession>
<gene>
    <name evidence="11" type="ORF">HMPREF1541_08841</name>
</gene>
<organism evidence="11 12">
    <name type="scientific">Cyphellophora europaea (strain CBS 101466)</name>
    <name type="common">Phialophora europaea</name>
    <dbReference type="NCBI Taxonomy" id="1220924"/>
    <lineage>
        <taxon>Eukaryota</taxon>
        <taxon>Fungi</taxon>
        <taxon>Dikarya</taxon>
        <taxon>Ascomycota</taxon>
        <taxon>Pezizomycotina</taxon>
        <taxon>Eurotiomycetes</taxon>
        <taxon>Chaetothyriomycetidae</taxon>
        <taxon>Chaetothyriales</taxon>
        <taxon>Cyphellophoraceae</taxon>
        <taxon>Cyphellophora</taxon>
    </lineage>
</organism>
<dbReference type="PANTHER" id="PTHR32361">
    <property type="entry name" value="FERRIC/CUPRIC REDUCTASE TRANSMEMBRANE COMPONENT"/>
    <property type="match status" value="1"/>
</dbReference>
<feature type="domain" description="FAD-binding FR-type" evidence="10">
    <location>
        <begin position="336"/>
        <end position="470"/>
    </location>
</feature>
<dbReference type="GO" id="GO:0005886">
    <property type="term" value="C:plasma membrane"/>
    <property type="evidence" value="ECO:0007669"/>
    <property type="project" value="TreeGrafter"/>
</dbReference>
<dbReference type="Proteomes" id="UP000030752">
    <property type="component" value="Unassembled WGS sequence"/>
</dbReference>
<protein>
    <recommendedName>
        <fullName evidence="10">FAD-binding FR-type domain-containing protein</fullName>
    </recommendedName>
</protein>